<evidence type="ECO:0000313" key="3">
    <source>
        <dbReference type="Proteomes" id="UP000641853"/>
    </source>
</evidence>
<evidence type="ECO:0000313" key="1">
    <source>
        <dbReference type="EMBL" id="KAF7154872.1"/>
    </source>
</evidence>
<name>A0A8H6QMP4_9EURO</name>
<accession>A0A8H6QMP4</accession>
<proteinExistence type="predicted"/>
<organism evidence="2 3">
    <name type="scientific">Aspergillus felis</name>
    <dbReference type="NCBI Taxonomy" id="1287682"/>
    <lineage>
        <taxon>Eukaryota</taxon>
        <taxon>Fungi</taxon>
        <taxon>Dikarya</taxon>
        <taxon>Ascomycota</taxon>
        <taxon>Pezizomycotina</taxon>
        <taxon>Eurotiomycetes</taxon>
        <taxon>Eurotiomycetidae</taxon>
        <taxon>Eurotiales</taxon>
        <taxon>Aspergillaceae</taxon>
        <taxon>Aspergillus</taxon>
        <taxon>Aspergillus subgen. Fumigati</taxon>
    </lineage>
</organism>
<gene>
    <name evidence="1" type="ORF">CNMCM5623_003130</name>
    <name evidence="2" type="ORF">CNMCM7691_008589</name>
</gene>
<sequence>MMITDERSDLLEQVNGMNRYNAADDHNDSALPSFPDYDLDWSDVMANIDSFAVPDQVGADNTAPTRSVLAGQIYQERIIYAVKTLKSWPGLYAERGHIPFIHAHLYAQCLPSVMQEALGVCSLHAHQNDRNGRLVARCVSQAARRLVNEHHKLDTLSPIEQLASVQVLCLYQIIQLFDGDVSLRSEAEAARPLLDQWIRQLKHRAKPVDSALKDVVSATSTQDAWWGWVFEESIRRTLIVGFTIEGLYSFLKDGWDASHHDFTDLSFYAQRALWDAPSGYFWRMALQDRLLLPVRFPSWDADTAYAQPADLEELGMIMLVFIKGLDYCREWAGKEALGRFGLLLPDLGS</sequence>
<evidence type="ECO:0000313" key="2">
    <source>
        <dbReference type="EMBL" id="KAF7175488.1"/>
    </source>
</evidence>
<dbReference type="Proteomes" id="UP000654922">
    <property type="component" value="Unassembled WGS sequence"/>
</dbReference>
<keyword evidence="3" id="KW-1185">Reference proteome</keyword>
<protein>
    <submittedName>
        <fullName evidence="2">Uncharacterized protein</fullName>
    </submittedName>
</protein>
<dbReference type="Proteomes" id="UP000641853">
    <property type="component" value="Unassembled WGS sequence"/>
</dbReference>
<dbReference type="AlphaFoldDB" id="A0A8H6QMP4"/>
<dbReference type="EMBL" id="JACBAG010001922">
    <property type="protein sequence ID" value="KAF7175488.1"/>
    <property type="molecule type" value="Genomic_DNA"/>
</dbReference>
<reference evidence="2" key="1">
    <citation type="submission" date="2020-06" db="EMBL/GenBank/DDBJ databases">
        <title>Draft genome sequences of strains closely related to Aspergillus parafelis and Aspergillus hiratsukae.</title>
        <authorList>
            <person name="Dos Santos R.A.C."/>
            <person name="Rivero-Menendez O."/>
            <person name="Steenwyk J.L."/>
            <person name="Mead M.E."/>
            <person name="Goldman G.H."/>
            <person name="Alastruey-Izquierdo A."/>
            <person name="Rokas A."/>
        </authorList>
    </citation>
    <scope>NUCLEOTIDE SEQUENCE</scope>
    <source>
        <strain evidence="1">CNM-CM5623</strain>
        <strain evidence="2">CNM-CM7691</strain>
    </source>
</reference>
<dbReference type="OrthoDB" id="4216928at2759"/>
<dbReference type="EMBL" id="JACBAE010001405">
    <property type="protein sequence ID" value="KAF7154872.1"/>
    <property type="molecule type" value="Genomic_DNA"/>
</dbReference>
<comment type="caution">
    <text evidence="2">The sequence shown here is derived from an EMBL/GenBank/DDBJ whole genome shotgun (WGS) entry which is preliminary data.</text>
</comment>